<dbReference type="Proteomes" id="UP000461585">
    <property type="component" value="Unassembled WGS sequence"/>
</dbReference>
<evidence type="ECO:0000313" key="4">
    <source>
        <dbReference type="Proteomes" id="UP000461585"/>
    </source>
</evidence>
<proteinExistence type="predicted"/>
<name>A0A7X5HWL2_9FIRM</name>
<protein>
    <submittedName>
        <fullName evidence="3">Glycoside hydrolase family 65 protein</fullName>
    </submittedName>
</protein>
<keyword evidence="4" id="KW-1185">Reference proteome</keyword>
<dbReference type="Gene3D" id="2.70.98.40">
    <property type="entry name" value="Glycoside hydrolase, family 65, N-terminal domain"/>
    <property type="match status" value="1"/>
</dbReference>
<gene>
    <name evidence="3" type="ORF">GXN74_09735</name>
</gene>
<dbReference type="InterPro" id="IPR005195">
    <property type="entry name" value="Glyco_hydro_65_M"/>
</dbReference>
<evidence type="ECO:0000313" key="3">
    <source>
        <dbReference type="EMBL" id="NDL68019.1"/>
    </source>
</evidence>
<comment type="caution">
    <text evidence="3">The sequence shown here is derived from an EMBL/GenBank/DDBJ whole genome shotgun (WGS) entry which is preliminary data.</text>
</comment>
<sequence length="516" mass="57143">MKFQASTDNQTLLVQESLLSTANGYIGIRGNFEEGYGMGDETIRGTYINAFHEVVDLAHGEPVCGFPQTAQKMLNVVDGQTIRIKVDGDLFSLDQGRILEVDRELDLEKGVAVRSVRWRSPKGHEMEFLIHRMTSFVQKELFLIDYSIRSVDDKVEIQIESTLDGDVQNHPGASSGQAKLLHVREVRVEDKKAVIRADVERAGLSMAAAMAHDVPMSYRVGEQAVEGIHRIVLGQGESFRFSKYVAYADSLRHPEPVAAALEILEEALSRGSGHWHQAQEAYLADFWRHAAVRIDGNPDAQEAVAFSTYQLLSSAGKDPHSSLPAKGLTGEGNGGQYSWDTEIFALPVFTLVKPDVARNLLAFRHTGLDAAKEEARLLGHAKGAKIPWRTISGSECSTCFPAGQAQYHINADVAYAHIQHHLHQGDVEFLLQTGYEVVLETARLWMETGHFGASDGKFRIDAVTGPDEYTALVDNNYFTNAMAQYHLHWTAKLAGILREADGERWEIILSCCTTIP</sequence>
<accession>A0A7X5HWL2</accession>
<dbReference type="InterPro" id="IPR037018">
    <property type="entry name" value="GH65_N"/>
</dbReference>
<dbReference type="GO" id="GO:0005975">
    <property type="term" value="P:carbohydrate metabolic process"/>
    <property type="evidence" value="ECO:0007669"/>
    <property type="project" value="InterPro"/>
</dbReference>
<feature type="domain" description="Glycoside hydrolase family 65 N-terminal" evidence="2">
    <location>
        <begin position="8"/>
        <end position="250"/>
    </location>
</feature>
<dbReference type="SUPFAM" id="SSF48208">
    <property type="entry name" value="Six-hairpin glycosidases"/>
    <property type="match status" value="1"/>
</dbReference>
<dbReference type="Gene3D" id="1.50.10.10">
    <property type="match status" value="1"/>
</dbReference>
<dbReference type="GO" id="GO:0016757">
    <property type="term" value="F:glycosyltransferase activity"/>
    <property type="evidence" value="ECO:0007669"/>
    <property type="project" value="UniProtKB-ARBA"/>
</dbReference>
<dbReference type="InterPro" id="IPR011013">
    <property type="entry name" value="Gal_mutarotase_sf_dom"/>
</dbReference>
<dbReference type="PANTHER" id="PTHR11051">
    <property type="entry name" value="GLYCOSYL HYDROLASE-RELATED"/>
    <property type="match status" value="1"/>
</dbReference>
<dbReference type="Pfam" id="PF03632">
    <property type="entry name" value="Glyco_hydro_65m"/>
    <property type="match status" value="1"/>
</dbReference>
<keyword evidence="3" id="KW-0378">Hydrolase</keyword>
<dbReference type="PANTHER" id="PTHR11051:SF8">
    <property type="entry name" value="PROTEIN-GLUCOSYLGALACTOSYLHYDROXYLYSINE GLUCOSIDASE"/>
    <property type="match status" value="1"/>
</dbReference>
<reference evidence="3 4" key="1">
    <citation type="submission" date="2020-01" db="EMBL/GenBank/DDBJ databases">
        <title>Anaeroalcalibacter tamaniensis gen. nov., sp. nov., moderately halophilic strictly anaerobic fermenter bacterium from mud volcano of Taman peninsula.</title>
        <authorList>
            <person name="Frolova A."/>
            <person name="Merkel A.Y."/>
            <person name="Slobodkin A.I."/>
        </authorList>
    </citation>
    <scope>NUCLEOTIDE SEQUENCE [LARGE SCALE GENOMIC DNA]</scope>
    <source>
        <strain evidence="3 4">F-3ap</strain>
    </source>
</reference>
<evidence type="ECO:0000259" key="2">
    <source>
        <dbReference type="Pfam" id="PF03636"/>
    </source>
</evidence>
<dbReference type="AlphaFoldDB" id="A0A7X5HWL2"/>
<dbReference type="GO" id="GO:0004553">
    <property type="term" value="F:hydrolase activity, hydrolyzing O-glycosyl compounds"/>
    <property type="evidence" value="ECO:0007669"/>
    <property type="project" value="TreeGrafter"/>
</dbReference>
<dbReference type="InterPro" id="IPR012341">
    <property type="entry name" value="6hp_glycosidase-like_sf"/>
</dbReference>
<dbReference type="EMBL" id="JAAEEH010000026">
    <property type="protein sequence ID" value="NDL68019.1"/>
    <property type="molecule type" value="Genomic_DNA"/>
</dbReference>
<feature type="domain" description="Glycoside hydrolase family 65 central catalytic" evidence="1">
    <location>
        <begin position="306"/>
        <end position="500"/>
    </location>
</feature>
<dbReference type="SUPFAM" id="SSF74650">
    <property type="entry name" value="Galactose mutarotase-like"/>
    <property type="match status" value="1"/>
</dbReference>
<dbReference type="InterPro" id="IPR008928">
    <property type="entry name" value="6-hairpin_glycosidase_sf"/>
</dbReference>
<evidence type="ECO:0000259" key="1">
    <source>
        <dbReference type="Pfam" id="PF03632"/>
    </source>
</evidence>
<dbReference type="GO" id="GO:0030246">
    <property type="term" value="F:carbohydrate binding"/>
    <property type="evidence" value="ECO:0007669"/>
    <property type="project" value="InterPro"/>
</dbReference>
<dbReference type="RefSeq" id="WP_162370744.1">
    <property type="nucleotide sequence ID" value="NZ_JAAEEH010000026.1"/>
</dbReference>
<dbReference type="InterPro" id="IPR005196">
    <property type="entry name" value="Glyco_hydro_65_N"/>
</dbReference>
<dbReference type="Pfam" id="PF03636">
    <property type="entry name" value="Glyco_hydro_65N"/>
    <property type="match status" value="1"/>
</dbReference>
<organism evidence="3 4">
    <name type="scientific">Anaerotalea alkaliphila</name>
    <dbReference type="NCBI Taxonomy" id="2662126"/>
    <lineage>
        <taxon>Bacteria</taxon>
        <taxon>Bacillati</taxon>
        <taxon>Bacillota</taxon>
        <taxon>Clostridia</taxon>
        <taxon>Eubacteriales</taxon>
        <taxon>Anaerotalea</taxon>
    </lineage>
</organism>